<dbReference type="PANTHER" id="PTHR45453">
    <property type="entry name" value="PHOSPHATE REGULON SENSOR PROTEIN PHOR"/>
    <property type="match status" value="1"/>
</dbReference>
<reference evidence="9 10" key="1">
    <citation type="submission" date="2005-10" db="EMBL/GenBank/DDBJ databases">
        <title>Complete sequence of Geobacter metallireducens GS-15.</title>
        <authorList>
            <consortium name="US DOE Joint Genome Institute"/>
            <person name="Copeland A."/>
            <person name="Lucas S."/>
            <person name="Lapidus A."/>
            <person name="Barry K."/>
            <person name="Detter J.C."/>
            <person name="Glavina T."/>
            <person name="Hammon N."/>
            <person name="Israni S."/>
            <person name="Pitluck S."/>
            <person name="Di Bartolo G."/>
            <person name="Chain P."/>
            <person name="Schmutz J."/>
            <person name="Larimer F."/>
            <person name="Land M."/>
            <person name="Kyrpides N."/>
            <person name="Ivanova N."/>
            <person name="Richardson P."/>
        </authorList>
    </citation>
    <scope>NUCLEOTIDE SEQUENCE [LARGE SCALE GENOMIC DNA]</scope>
    <source>
        <strain evidence="10">ATCC 53774 / DSM 7210 / GS-15</strain>
    </source>
</reference>
<dbReference type="SMART" id="SM00388">
    <property type="entry name" value="HisKA"/>
    <property type="match status" value="1"/>
</dbReference>
<evidence type="ECO:0000256" key="7">
    <source>
        <dbReference type="SAM" id="Phobius"/>
    </source>
</evidence>
<keyword evidence="6" id="KW-0902">Two-component regulatory system</keyword>
<dbReference type="GO" id="GO:0004721">
    <property type="term" value="F:phosphoprotein phosphatase activity"/>
    <property type="evidence" value="ECO:0007669"/>
    <property type="project" value="TreeGrafter"/>
</dbReference>
<evidence type="ECO:0000256" key="3">
    <source>
        <dbReference type="ARBA" id="ARBA00022553"/>
    </source>
</evidence>
<evidence type="ECO:0000256" key="6">
    <source>
        <dbReference type="ARBA" id="ARBA00023012"/>
    </source>
</evidence>
<dbReference type="CDD" id="cd00082">
    <property type="entry name" value="HisKA"/>
    <property type="match status" value="1"/>
</dbReference>
<evidence type="ECO:0000256" key="5">
    <source>
        <dbReference type="ARBA" id="ARBA00022777"/>
    </source>
</evidence>
<evidence type="ECO:0000256" key="2">
    <source>
        <dbReference type="ARBA" id="ARBA00012438"/>
    </source>
</evidence>
<keyword evidence="7" id="KW-0812">Transmembrane</keyword>
<keyword evidence="7" id="KW-1133">Transmembrane helix</keyword>
<dbReference type="Pfam" id="PF00512">
    <property type="entry name" value="HisKA"/>
    <property type="match status" value="1"/>
</dbReference>
<dbReference type="PROSITE" id="PS50109">
    <property type="entry name" value="HIS_KIN"/>
    <property type="match status" value="1"/>
</dbReference>
<feature type="domain" description="Histidine kinase" evidence="8">
    <location>
        <begin position="109"/>
        <end position="324"/>
    </location>
</feature>
<comment type="catalytic activity">
    <reaction evidence="1">
        <text>ATP + protein L-histidine = ADP + protein N-phospho-L-histidine.</text>
        <dbReference type="EC" id="2.7.13.3"/>
    </reaction>
</comment>
<dbReference type="InterPro" id="IPR003661">
    <property type="entry name" value="HisK_dim/P_dom"/>
</dbReference>
<dbReference type="GO" id="GO:0000155">
    <property type="term" value="F:phosphorelay sensor kinase activity"/>
    <property type="evidence" value="ECO:0007669"/>
    <property type="project" value="InterPro"/>
</dbReference>
<feature type="transmembrane region" description="Helical" evidence="7">
    <location>
        <begin position="23"/>
        <end position="46"/>
    </location>
</feature>
<keyword evidence="5 9" id="KW-0418">Kinase</keyword>
<dbReference type="eggNOG" id="COG5002">
    <property type="taxonomic scope" value="Bacteria"/>
</dbReference>
<organism evidence="9 10">
    <name type="scientific">Geobacter metallireducens (strain ATCC 53774 / DSM 7210 / GS-15)</name>
    <dbReference type="NCBI Taxonomy" id="269799"/>
    <lineage>
        <taxon>Bacteria</taxon>
        <taxon>Pseudomonadati</taxon>
        <taxon>Thermodesulfobacteriota</taxon>
        <taxon>Desulfuromonadia</taxon>
        <taxon>Geobacterales</taxon>
        <taxon>Geobacteraceae</taxon>
        <taxon>Geobacter</taxon>
    </lineage>
</organism>
<dbReference type="GO" id="GO:0005886">
    <property type="term" value="C:plasma membrane"/>
    <property type="evidence" value="ECO:0007669"/>
    <property type="project" value="TreeGrafter"/>
</dbReference>
<evidence type="ECO:0000256" key="1">
    <source>
        <dbReference type="ARBA" id="ARBA00000085"/>
    </source>
</evidence>
<reference evidence="9 10" key="2">
    <citation type="journal article" date="2009" name="BMC Microbiol.">
        <title>The genome sequence of Geobacter metallireducens: features of metabolism, physiology and regulation common and dissimilar to Geobacter sulfurreducens.</title>
        <authorList>
            <person name="Aklujkar M."/>
            <person name="Krushkal J."/>
            <person name="DiBartolo G."/>
            <person name="Lapidus A."/>
            <person name="Land M.L."/>
            <person name="Lovley D.R."/>
        </authorList>
    </citation>
    <scope>NUCLEOTIDE SEQUENCE [LARGE SCALE GENOMIC DNA]</scope>
    <source>
        <strain evidence="10">ATCC 53774 / DSM 7210 / GS-15</strain>
    </source>
</reference>
<dbReference type="InterPro" id="IPR050351">
    <property type="entry name" value="BphY/WalK/GraS-like"/>
</dbReference>
<dbReference type="Pfam" id="PF02518">
    <property type="entry name" value="HATPase_c"/>
    <property type="match status" value="1"/>
</dbReference>
<dbReference type="InterPro" id="IPR003594">
    <property type="entry name" value="HATPase_dom"/>
</dbReference>
<keyword evidence="3" id="KW-0597">Phosphoprotein</keyword>
<dbReference type="EMBL" id="CP000148">
    <property type="protein sequence ID" value="ABB31528.2"/>
    <property type="molecule type" value="Genomic_DNA"/>
</dbReference>
<keyword evidence="4" id="KW-0808">Transferase</keyword>
<dbReference type="GO" id="GO:0016036">
    <property type="term" value="P:cellular response to phosphate starvation"/>
    <property type="evidence" value="ECO:0007669"/>
    <property type="project" value="TreeGrafter"/>
</dbReference>
<dbReference type="Gene3D" id="3.30.565.10">
    <property type="entry name" value="Histidine kinase-like ATPase, C-terminal domain"/>
    <property type="match status" value="1"/>
</dbReference>
<evidence type="ECO:0000313" key="10">
    <source>
        <dbReference type="Proteomes" id="UP000007073"/>
    </source>
</evidence>
<keyword evidence="7" id="KW-0472">Membrane</keyword>
<dbReference type="Gene3D" id="1.10.287.130">
    <property type="match status" value="1"/>
</dbReference>
<dbReference type="PRINTS" id="PR00344">
    <property type="entry name" value="BCTRLSENSOR"/>
</dbReference>
<proteinExistence type="predicted"/>
<dbReference type="InterPro" id="IPR036890">
    <property type="entry name" value="HATPase_C_sf"/>
</dbReference>
<feature type="transmembrane region" description="Helical" evidence="7">
    <location>
        <begin position="67"/>
        <end position="93"/>
    </location>
</feature>
<dbReference type="CDD" id="cd00075">
    <property type="entry name" value="HATPase"/>
    <property type="match status" value="1"/>
</dbReference>
<name>Q39W46_GEOMG</name>
<accession>Q39W46</accession>
<dbReference type="SUPFAM" id="SSF47384">
    <property type="entry name" value="Homodimeric domain of signal transducing histidine kinase"/>
    <property type="match status" value="1"/>
</dbReference>
<dbReference type="SUPFAM" id="SSF55874">
    <property type="entry name" value="ATPase domain of HSP90 chaperone/DNA topoisomerase II/histidine kinase"/>
    <property type="match status" value="1"/>
</dbReference>
<protein>
    <recommendedName>
        <fullName evidence="2">histidine kinase</fullName>
        <ecNumber evidence="2">2.7.13.3</ecNumber>
    </recommendedName>
</protein>
<dbReference type="STRING" id="269799.Gmet_1292"/>
<dbReference type="Proteomes" id="UP000007073">
    <property type="component" value="Chromosome"/>
</dbReference>
<evidence type="ECO:0000313" key="9">
    <source>
        <dbReference type="EMBL" id="ABB31528.2"/>
    </source>
</evidence>
<gene>
    <name evidence="9" type="ordered locus">Gmet_1292</name>
</gene>
<dbReference type="KEGG" id="gme:Gmet_1292"/>
<evidence type="ECO:0000256" key="4">
    <source>
        <dbReference type="ARBA" id="ARBA00022679"/>
    </source>
</evidence>
<evidence type="ECO:0000259" key="8">
    <source>
        <dbReference type="PROSITE" id="PS50109"/>
    </source>
</evidence>
<dbReference type="SMART" id="SM00387">
    <property type="entry name" value="HATPase_c"/>
    <property type="match status" value="1"/>
</dbReference>
<keyword evidence="10" id="KW-1185">Reference proteome</keyword>
<sequence>MQTRQGGATQNTMKWLKRLVNPLMALIGIQVVWGLLVFFWITWFVGRHKEFRELAERYRPELLGRGFDWAVLVEGIVLLVIILVGVYVIFIYWRRQSNLNLEQKDFISQATHELKSPLASIKLHLETIRLRKPPPEKLERFLDTMLVDIDRLDNLTSNILMVAKLEQRRRASQYPVVDFSALVTRYMDQQRHVLPEGGNVILDIEKGISAAIDVEGMETVLRNLFENAILYSIGAPEIRVTLKRDGNRCTLSFQDNGKGIDRKDLKNVFRKFYRIRSSGEAIRGTGLGLWIVKSVVKEHGGTVTATSAGIGEGTSFIISLPLPRRKRGSP</sequence>
<dbReference type="FunFam" id="3.30.565.10:FF:000006">
    <property type="entry name" value="Sensor histidine kinase WalK"/>
    <property type="match status" value="1"/>
</dbReference>
<dbReference type="InterPro" id="IPR004358">
    <property type="entry name" value="Sig_transdc_His_kin-like_C"/>
</dbReference>
<dbReference type="PANTHER" id="PTHR45453:SF1">
    <property type="entry name" value="PHOSPHATE REGULON SENSOR PROTEIN PHOR"/>
    <property type="match status" value="1"/>
</dbReference>
<dbReference type="InterPro" id="IPR005467">
    <property type="entry name" value="His_kinase_dom"/>
</dbReference>
<dbReference type="HOGENOM" id="CLU_000445_89_3_7"/>
<dbReference type="EC" id="2.7.13.3" evidence="2"/>
<dbReference type="InterPro" id="IPR036097">
    <property type="entry name" value="HisK_dim/P_sf"/>
</dbReference>
<dbReference type="AlphaFoldDB" id="Q39W46"/>